<evidence type="ECO:0000313" key="2">
    <source>
        <dbReference type="EMBL" id="MBO2451943.1"/>
    </source>
</evidence>
<feature type="region of interest" description="Disordered" evidence="1">
    <location>
        <begin position="1"/>
        <end position="21"/>
    </location>
</feature>
<evidence type="ECO:0000313" key="3">
    <source>
        <dbReference type="Proteomes" id="UP000669179"/>
    </source>
</evidence>
<dbReference type="EMBL" id="JAGEOJ010000014">
    <property type="protein sequence ID" value="MBO2451943.1"/>
    <property type="molecule type" value="Genomic_DNA"/>
</dbReference>
<comment type="caution">
    <text evidence="2">The sequence shown here is derived from an EMBL/GenBank/DDBJ whole genome shotgun (WGS) entry which is preliminary data.</text>
</comment>
<sequence length="115" mass="12235">MPCFRCGARQTDPSRGASPWRRGVRAEHQVLICPRCQTEHDWAADLDRCSACASVALVCRLGEVECRDCGHTREAQREIDAPAALVGSGAPPGDSGLSEEVAAALTRVLGRGPAH</sequence>
<dbReference type="RefSeq" id="WP_208259831.1">
    <property type="nucleotide sequence ID" value="NZ_JAGEOJ010000014.1"/>
</dbReference>
<reference evidence="2" key="1">
    <citation type="submission" date="2021-03" db="EMBL/GenBank/DDBJ databases">
        <authorList>
            <person name="Kanchanasin P."/>
            <person name="Saeng-In P."/>
            <person name="Phongsopitanun W."/>
            <person name="Yuki M."/>
            <person name="Kudo T."/>
            <person name="Ohkuma M."/>
            <person name="Tanasupawat S."/>
        </authorList>
    </citation>
    <scope>NUCLEOTIDE SEQUENCE</scope>
    <source>
        <strain evidence="2">GKU 128</strain>
    </source>
</reference>
<keyword evidence="3" id="KW-1185">Reference proteome</keyword>
<evidence type="ECO:0000256" key="1">
    <source>
        <dbReference type="SAM" id="MobiDB-lite"/>
    </source>
</evidence>
<gene>
    <name evidence="2" type="ORF">J4573_32985</name>
</gene>
<dbReference type="Proteomes" id="UP000669179">
    <property type="component" value="Unassembled WGS sequence"/>
</dbReference>
<proteinExistence type="predicted"/>
<dbReference type="AlphaFoldDB" id="A0A939T6H3"/>
<protein>
    <submittedName>
        <fullName evidence="2">Uncharacterized protein</fullName>
    </submittedName>
</protein>
<organism evidence="2 3">
    <name type="scientific">Actinomadura barringtoniae</name>
    <dbReference type="NCBI Taxonomy" id="1427535"/>
    <lineage>
        <taxon>Bacteria</taxon>
        <taxon>Bacillati</taxon>
        <taxon>Actinomycetota</taxon>
        <taxon>Actinomycetes</taxon>
        <taxon>Streptosporangiales</taxon>
        <taxon>Thermomonosporaceae</taxon>
        <taxon>Actinomadura</taxon>
    </lineage>
</organism>
<name>A0A939T6H3_9ACTN</name>
<accession>A0A939T6H3</accession>